<dbReference type="SUPFAM" id="SSF52788">
    <property type="entry name" value="Phosphotyrosine protein phosphatases I"/>
    <property type="match status" value="1"/>
</dbReference>
<dbReference type="InterPro" id="IPR001845">
    <property type="entry name" value="HTH_ArsR_DNA-bd_dom"/>
</dbReference>
<accession>A0A917QCY1</accession>
<gene>
    <name evidence="3" type="ORF">GCM10011322_33650</name>
</gene>
<dbReference type="Gene3D" id="3.40.50.2300">
    <property type="match status" value="1"/>
</dbReference>
<dbReference type="EMBL" id="BMMF01000010">
    <property type="protein sequence ID" value="GGK43849.1"/>
    <property type="molecule type" value="Genomic_DNA"/>
</dbReference>
<dbReference type="NCBIfam" id="NF033788">
    <property type="entry name" value="HTH_metalloreg"/>
    <property type="match status" value="1"/>
</dbReference>
<comment type="caution">
    <text evidence="3">The sequence shown here is derived from an EMBL/GenBank/DDBJ whole genome shotgun (WGS) entry which is preliminary data.</text>
</comment>
<dbReference type="Gene3D" id="1.10.10.10">
    <property type="entry name" value="Winged helix-like DNA-binding domain superfamily/Winged helix DNA-binding domain"/>
    <property type="match status" value="1"/>
</dbReference>
<name>A0A917QCY1_9HYPH</name>
<dbReference type="InterPro" id="IPR023485">
    <property type="entry name" value="Ptyr_pPase"/>
</dbReference>
<protein>
    <recommendedName>
        <fullName evidence="2">HTH arsR-type domain-containing protein</fullName>
    </recommendedName>
</protein>
<dbReference type="CDD" id="cd00090">
    <property type="entry name" value="HTH_ARSR"/>
    <property type="match status" value="1"/>
</dbReference>
<dbReference type="CDD" id="cd16345">
    <property type="entry name" value="LMWP_ArsC"/>
    <property type="match status" value="1"/>
</dbReference>
<dbReference type="InterPro" id="IPR036196">
    <property type="entry name" value="Ptyr_pPase_sf"/>
</dbReference>
<dbReference type="SUPFAM" id="SSF46785">
    <property type="entry name" value="Winged helix' DNA-binding domain"/>
    <property type="match status" value="1"/>
</dbReference>
<keyword evidence="4" id="KW-1185">Reference proteome</keyword>
<dbReference type="InterPro" id="IPR011991">
    <property type="entry name" value="ArsR-like_HTH"/>
</dbReference>
<evidence type="ECO:0000313" key="3">
    <source>
        <dbReference type="EMBL" id="GGK43849.1"/>
    </source>
</evidence>
<dbReference type="PROSITE" id="PS50987">
    <property type="entry name" value="HTH_ARSR_2"/>
    <property type="match status" value="1"/>
</dbReference>
<dbReference type="SMART" id="SM00418">
    <property type="entry name" value="HTH_ARSR"/>
    <property type="match status" value="1"/>
</dbReference>
<organism evidence="3 4">
    <name type="scientific">Salinarimonas ramus</name>
    <dbReference type="NCBI Taxonomy" id="690164"/>
    <lineage>
        <taxon>Bacteria</taxon>
        <taxon>Pseudomonadati</taxon>
        <taxon>Pseudomonadota</taxon>
        <taxon>Alphaproteobacteria</taxon>
        <taxon>Hyphomicrobiales</taxon>
        <taxon>Salinarimonadaceae</taxon>
        <taxon>Salinarimonas</taxon>
    </lineage>
</organism>
<dbReference type="GO" id="GO:0046685">
    <property type="term" value="P:response to arsenic-containing substance"/>
    <property type="evidence" value="ECO:0007669"/>
    <property type="project" value="UniProtKB-KW"/>
</dbReference>
<dbReference type="InterPro" id="IPR036390">
    <property type="entry name" value="WH_DNA-bd_sf"/>
</dbReference>
<dbReference type="AlphaFoldDB" id="A0A917QCY1"/>
<dbReference type="PRINTS" id="PR00778">
    <property type="entry name" value="HTHARSR"/>
</dbReference>
<reference evidence="3 4" key="1">
    <citation type="journal article" date="2014" name="Int. J. Syst. Evol. Microbiol.">
        <title>Complete genome sequence of Corynebacterium casei LMG S-19264T (=DSM 44701T), isolated from a smear-ripened cheese.</title>
        <authorList>
            <consortium name="US DOE Joint Genome Institute (JGI-PGF)"/>
            <person name="Walter F."/>
            <person name="Albersmeier A."/>
            <person name="Kalinowski J."/>
            <person name="Ruckert C."/>
        </authorList>
    </citation>
    <scope>NUCLEOTIDE SEQUENCE [LARGE SCALE GENOMIC DNA]</scope>
    <source>
        <strain evidence="3 4">CGMCC 1.9161</strain>
    </source>
</reference>
<dbReference type="PANTHER" id="PTHR43428:SF1">
    <property type="entry name" value="ARSENATE REDUCTASE"/>
    <property type="match status" value="1"/>
</dbReference>
<dbReference type="SMART" id="SM00226">
    <property type="entry name" value="LMWPc"/>
    <property type="match status" value="1"/>
</dbReference>
<dbReference type="PANTHER" id="PTHR43428">
    <property type="entry name" value="ARSENATE REDUCTASE"/>
    <property type="match status" value="1"/>
</dbReference>
<keyword evidence="1" id="KW-0059">Arsenical resistance</keyword>
<proteinExistence type="predicted"/>
<dbReference type="GO" id="GO:0003700">
    <property type="term" value="F:DNA-binding transcription factor activity"/>
    <property type="evidence" value="ECO:0007669"/>
    <property type="project" value="InterPro"/>
</dbReference>
<evidence type="ECO:0000259" key="2">
    <source>
        <dbReference type="PROSITE" id="PS50987"/>
    </source>
</evidence>
<evidence type="ECO:0000256" key="1">
    <source>
        <dbReference type="ARBA" id="ARBA00022849"/>
    </source>
</evidence>
<dbReference type="Pfam" id="PF12840">
    <property type="entry name" value="HTH_20"/>
    <property type="match status" value="1"/>
</dbReference>
<dbReference type="Proteomes" id="UP000600449">
    <property type="component" value="Unassembled WGS sequence"/>
</dbReference>
<feature type="domain" description="HTH arsR-type" evidence="2">
    <location>
        <begin position="1"/>
        <end position="95"/>
    </location>
</feature>
<dbReference type="Pfam" id="PF01451">
    <property type="entry name" value="LMWPc"/>
    <property type="match status" value="1"/>
</dbReference>
<sequence length="287" mass="30920">MLESHAIAAFAALSQETRLRVVRLLVRSGEAGMAAGAIGEAVGASASNLSFHLSHLERAGLVESRRESRSIVYRAKVDGLAGLVRFLLEECCDGRPEICAPLLGSLPMPNRVYDVLFLCSGNSARSILAESILRKEGEGRFRVHSAGSRPKGFVEPLALKVLEALDYPTEGLRSKDWREFAEPGAPQLDFVFTVCDAAAGEPCPVWPGQPMTAHWGIEDPAAVEGAPFERERAFGQAFRYLKNRIGVFTSLPIASLDRLALSKKLDEIGTIEGASTGAVVPFERASA</sequence>
<dbReference type="InterPro" id="IPR036388">
    <property type="entry name" value="WH-like_DNA-bd_sf"/>
</dbReference>
<evidence type="ECO:0000313" key="4">
    <source>
        <dbReference type="Proteomes" id="UP000600449"/>
    </source>
</evidence>